<evidence type="ECO:0000313" key="3">
    <source>
        <dbReference type="Proteomes" id="UP000501452"/>
    </source>
</evidence>
<evidence type="ECO:0000313" key="2">
    <source>
        <dbReference type="EMBL" id="QIN84132.1"/>
    </source>
</evidence>
<dbReference type="CDD" id="cd00448">
    <property type="entry name" value="YjgF_YER057c_UK114_family"/>
    <property type="match status" value="1"/>
</dbReference>
<dbReference type="SUPFAM" id="SSF55298">
    <property type="entry name" value="YjgF-like"/>
    <property type="match status" value="1"/>
</dbReference>
<gene>
    <name evidence="2" type="ORF">GBA63_16865</name>
</gene>
<dbReference type="GO" id="GO:0019239">
    <property type="term" value="F:deaminase activity"/>
    <property type="evidence" value="ECO:0007669"/>
    <property type="project" value="TreeGrafter"/>
</dbReference>
<dbReference type="InterPro" id="IPR035959">
    <property type="entry name" value="RutC-like_sf"/>
</dbReference>
<dbReference type="KEGG" id="rub:GBA63_16865"/>
<dbReference type="GO" id="GO:0005829">
    <property type="term" value="C:cytosol"/>
    <property type="evidence" value="ECO:0007669"/>
    <property type="project" value="TreeGrafter"/>
</dbReference>
<dbReference type="EMBL" id="CP045119">
    <property type="protein sequence ID" value="QIN84132.1"/>
    <property type="molecule type" value="Genomic_DNA"/>
</dbReference>
<accession>A0A6G8QCG9</accession>
<organism evidence="2 3">
    <name type="scientific">Rubrobacter tropicus</name>
    <dbReference type="NCBI Taxonomy" id="2653851"/>
    <lineage>
        <taxon>Bacteria</taxon>
        <taxon>Bacillati</taxon>
        <taxon>Actinomycetota</taxon>
        <taxon>Rubrobacteria</taxon>
        <taxon>Rubrobacterales</taxon>
        <taxon>Rubrobacteraceae</taxon>
        <taxon>Rubrobacter</taxon>
    </lineage>
</organism>
<dbReference type="Pfam" id="PF01042">
    <property type="entry name" value="Ribonuc_L-PSP"/>
    <property type="match status" value="1"/>
</dbReference>
<sequence length="134" mass="13896">MIERFNAPGLAPTPGYSHVAVATGGRLVFTAGAVPLDEEGRPVGPGDYAAQTRQVLANLARALEAAGATGDDVLKTTVYVVSEDRSDLAEVWRVVQESDLAAAASTLLGVSLLGYEGQLVEIEAVAERLDATEG</sequence>
<dbReference type="InterPro" id="IPR006175">
    <property type="entry name" value="YjgF/YER057c/UK114"/>
</dbReference>
<dbReference type="AlphaFoldDB" id="A0A6G8QCG9"/>
<evidence type="ECO:0000256" key="1">
    <source>
        <dbReference type="ARBA" id="ARBA00010552"/>
    </source>
</evidence>
<protein>
    <submittedName>
        <fullName evidence="2">RidA family protein</fullName>
    </submittedName>
</protein>
<reference evidence="2 3" key="1">
    <citation type="submission" date="2019-10" db="EMBL/GenBank/DDBJ databases">
        <title>Rubrobacter sp nov SCSIO 52090 isolated from a deep-sea sediment in the South China Sea.</title>
        <authorList>
            <person name="Chen R.W."/>
        </authorList>
    </citation>
    <scope>NUCLEOTIDE SEQUENCE [LARGE SCALE GENOMIC DNA]</scope>
    <source>
        <strain evidence="2 3">SCSIO 52909</strain>
    </source>
</reference>
<name>A0A6G8QCG9_9ACTN</name>
<keyword evidence="3" id="KW-1185">Reference proteome</keyword>
<dbReference type="Proteomes" id="UP000501452">
    <property type="component" value="Chromosome"/>
</dbReference>
<dbReference type="Gene3D" id="3.30.1330.40">
    <property type="entry name" value="RutC-like"/>
    <property type="match status" value="1"/>
</dbReference>
<dbReference type="PANTHER" id="PTHR11803:SF58">
    <property type="entry name" value="PROTEIN HMF1-RELATED"/>
    <property type="match status" value="1"/>
</dbReference>
<comment type="similarity">
    <text evidence="1">Belongs to the RutC family.</text>
</comment>
<proteinExistence type="inferred from homology"/>
<dbReference type="PANTHER" id="PTHR11803">
    <property type="entry name" value="2-IMINOBUTANOATE/2-IMINOPROPANOATE DEAMINASE RIDA"/>
    <property type="match status" value="1"/>
</dbReference>